<feature type="region of interest" description="Disordered" evidence="1">
    <location>
        <begin position="57"/>
        <end position="93"/>
    </location>
</feature>
<comment type="caution">
    <text evidence="3">The sequence shown here is derived from an EMBL/GenBank/DDBJ whole genome shotgun (WGS) entry which is preliminary data.</text>
</comment>
<dbReference type="Proteomes" id="UP000272778">
    <property type="component" value="Unassembled WGS sequence"/>
</dbReference>
<feature type="chain" id="PRO_5018307457" description="Lipoprotein" evidence="2">
    <location>
        <begin position="25"/>
        <end position="129"/>
    </location>
</feature>
<reference evidence="3 4" key="1">
    <citation type="submission" date="2018-11" db="EMBL/GenBank/DDBJ databases">
        <title>Paraburkholderia sp. DHOA04, isolated from soil.</title>
        <authorList>
            <person name="Gao Z.-H."/>
            <person name="Qiu L.-H."/>
            <person name="Fu J.-C."/>
        </authorList>
    </citation>
    <scope>NUCLEOTIDE SEQUENCE [LARGE SCALE GENOMIC DNA]</scope>
    <source>
        <strain evidence="3 4">DHOA04</strain>
    </source>
</reference>
<proteinExistence type="predicted"/>
<dbReference type="AlphaFoldDB" id="A0A3N6N8S1"/>
<evidence type="ECO:0008006" key="5">
    <source>
        <dbReference type="Google" id="ProtNLM"/>
    </source>
</evidence>
<dbReference type="PROSITE" id="PS51257">
    <property type="entry name" value="PROKAR_LIPOPROTEIN"/>
    <property type="match status" value="1"/>
</dbReference>
<name>A0A3N6N8S1_9BURK</name>
<keyword evidence="2" id="KW-0732">Signal</keyword>
<evidence type="ECO:0000256" key="1">
    <source>
        <dbReference type="SAM" id="MobiDB-lite"/>
    </source>
</evidence>
<evidence type="ECO:0000313" key="3">
    <source>
        <dbReference type="EMBL" id="RQH05422.1"/>
    </source>
</evidence>
<accession>A0A3N6N8S1</accession>
<feature type="signal peptide" evidence="2">
    <location>
        <begin position="1"/>
        <end position="24"/>
    </location>
</feature>
<sequence length="129" mass="13510">MRRSKILLGAAVTAIACASGAAHAHVGVVVGVGGPWYYPVVPGPYYYGPPGPVVVAPPPEPPDYIEQGQPESGPSDPSYAQGPAYTAPDEQGDAGSTWYFCDASKTYYPYVKECASGWRPVPAQPAPQN</sequence>
<evidence type="ECO:0000313" key="4">
    <source>
        <dbReference type="Proteomes" id="UP000272778"/>
    </source>
</evidence>
<evidence type="ECO:0000256" key="2">
    <source>
        <dbReference type="SAM" id="SignalP"/>
    </source>
</evidence>
<protein>
    <recommendedName>
        <fullName evidence="5">Lipoprotein</fullName>
    </recommendedName>
</protein>
<keyword evidence="4" id="KW-1185">Reference proteome</keyword>
<gene>
    <name evidence="3" type="ORF">D1Y85_15280</name>
</gene>
<organism evidence="3 4">
    <name type="scientific">Paraburkholderia dinghuensis</name>
    <dbReference type="NCBI Taxonomy" id="2305225"/>
    <lineage>
        <taxon>Bacteria</taxon>
        <taxon>Pseudomonadati</taxon>
        <taxon>Pseudomonadota</taxon>
        <taxon>Betaproteobacteria</taxon>
        <taxon>Burkholderiales</taxon>
        <taxon>Burkholderiaceae</taxon>
        <taxon>Paraburkholderia</taxon>
    </lineage>
</organism>
<dbReference type="EMBL" id="RQIS01000010">
    <property type="protein sequence ID" value="RQH05422.1"/>
    <property type="molecule type" value="Genomic_DNA"/>
</dbReference>
<dbReference type="OrthoDB" id="5397649at2"/>